<evidence type="ECO:0008006" key="3">
    <source>
        <dbReference type="Google" id="ProtNLM"/>
    </source>
</evidence>
<gene>
    <name evidence="1" type="ORF">AVEN_260116_1</name>
</gene>
<organism evidence="1 2">
    <name type="scientific">Araneus ventricosus</name>
    <name type="common">Orbweaver spider</name>
    <name type="synonym">Epeira ventricosa</name>
    <dbReference type="NCBI Taxonomy" id="182803"/>
    <lineage>
        <taxon>Eukaryota</taxon>
        <taxon>Metazoa</taxon>
        <taxon>Ecdysozoa</taxon>
        <taxon>Arthropoda</taxon>
        <taxon>Chelicerata</taxon>
        <taxon>Arachnida</taxon>
        <taxon>Araneae</taxon>
        <taxon>Araneomorphae</taxon>
        <taxon>Entelegynae</taxon>
        <taxon>Araneoidea</taxon>
        <taxon>Araneidae</taxon>
        <taxon>Araneus</taxon>
    </lineage>
</organism>
<dbReference type="OrthoDB" id="3599154at2759"/>
<keyword evidence="2" id="KW-1185">Reference proteome</keyword>
<protein>
    <recommendedName>
        <fullName evidence="3">Tc1-like transposase DDE domain-containing protein</fullName>
    </recommendedName>
</protein>
<sequence length="110" mass="12292">MVWGAISYDSRSTLVVIPRTLTANLHVSLVIQPVVLPFMNIIQGGVFQQDNTRPHIAVVTLHALQSIDMLPWLARSPDLSPIEHEWDNIGRQLQRHPQSALTVPALTDKV</sequence>
<accession>A0A4Y2DJ02</accession>
<comment type="caution">
    <text evidence="1">The sequence shown here is derived from an EMBL/GenBank/DDBJ whole genome shotgun (WGS) entry which is preliminary data.</text>
</comment>
<dbReference type="EMBL" id="BGPR01000364">
    <property type="protein sequence ID" value="GBM15834.1"/>
    <property type="molecule type" value="Genomic_DNA"/>
</dbReference>
<dbReference type="AlphaFoldDB" id="A0A4Y2DJ02"/>
<reference evidence="1 2" key="1">
    <citation type="journal article" date="2019" name="Sci. Rep.">
        <title>Orb-weaving spider Araneus ventricosus genome elucidates the spidroin gene catalogue.</title>
        <authorList>
            <person name="Kono N."/>
            <person name="Nakamura H."/>
            <person name="Ohtoshi R."/>
            <person name="Moran D.A.P."/>
            <person name="Shinohara A."/>
            <person name="Yoshida Y."/>
            <person name="Fujiwara M."/>
            <person name="Mori M."/>
            <person name="Tomita M."/>
            <person name="Arakawa K."/>
        </authorList>
    </citation>
    <scope>NUCLEOTIDE SEQUENCE [LARGE SCALE GENOMIC DNA]</scope>
</reference>
<evidence type="ECO:0000313" key="2">
    <source>
        <dbReference type="Proteomes" id="UP000499080"/>
    </source>
</evidence>
<dbReference type="Proteomes" id="UP000499080">
    <property type="component" value="Unassembled WGS sequence"/>
</dbReference>
<dbReference type="GO" id="GO:0003676">
    <property type="term" value="F:nucleic acid binding"/>
    <property type="evidence" value="ECO:0007669"/>
    <property type="project" value="InterPro"/>
</dbReference>
<name>A0A4Y2DJ02_ARAVE</name>
<proteinExistence type="predicted"/>
<dbReference type="InterPro" id="IPR036397">
    <property type="entry name" value="RNaseH_sf"/>
</dbReference>
<dbReference type="Gene3D" id="3.30.420.10">
    <property type="entry name" value="Ribonuclease H-like superfamily/Ribonuclease H"/>
    <property type="match status" value="1"/>
</dbReference>
<evidence type="ECO:0000313" key="1">
    <source>
        <dbReference type="EMBL" id="GBM15834.1"/>
    </source>
</evidence>